<dbReference type="SUPFAM" id="SSF52096">
    <property type="entry name" value="ClpP/crotonase"/>
    <property type="match status" value="1"/>
</dbReference>
<dbReference type="Gene3D" id="1.10.1040.50">
    <property type="match status" value="1"/>
</dbReference>
<evidence type="ECO:0000259" key="16">
    <source>
        <dbReference type="Pfam" id="PF00725"/>
    </source>
</evidence>
<comment type="subunit">
    <text evidence="4">Monomer.</text>
</comment>
<dbReference type="PROSITE" id="PS00166">
    <property type="entry name" value="ENOYL_COA_HYDRATASE"/>
    <property type="match status" value="1"/>
</dbReference>
<dbReference type="Pfam" id="PF00725">
    <property type="entry name" value="3HCDH"/>
    <property type="match status" value="2"/>
</dbReference>
<keyword evidence="11" id="KW-0413">Isomerase</keyword>
<evidence type="ECO:0000256" key="1">
    <source>
        <dbReference type="ARBA" id="ARBA00004275"/>
    </source>
</evidence>
<dbReference type="InterPro" id="IPR006108">
    <property type="entry name" value="3HC_DH_C"/>
</dbReference>
<dbReference type="Pfam" id="PF00378">
    <property type="entry name" value="ECH_1"/>
    <property type="match status" value="1"/>
</dbReference>
<dbReference type="Proteomes" id="UP001287059">
    <property type="component" value="Unassembled WGS sequence"/>
</dbReference>
<keyword evidence="19" id="KW-1185">Reference proteome</keyword>
<evidence type="ECO:0000256" key="6">
    <source>
        <dbReference type="ARBA" id="ARBA00022963"/>
    </source>
</evidence>
<evidence type="ECO:0000256" key="11">
    <source>
        <dbReference type="ARBA" id="ARBA00023235"/>
    </source>
</evidence>
<evidence type="ECO:0000256" key="4">
    <source>
        <dbReference type="ARBA" id="ARBA00011245"/>
    </source>
</evidence>
<comment type="similarity">
    <text evidence="3">In the N-terminal section; belongs to the enoyl-CoA hydratase/isomerase family.</text>
</comment>
<comment type="similarity">
    <text evidence="15">Belongs to the enoyl-CoA hydratase/isomerase family.</text>
</comment>
<dbReference type="CDD" id="cd06558">
    <property type="entry name" value="crotonase-like"/>
    <property type="match status" value="1"/>
</dbReference>
<keyword evidence="5" id="KW-0276">Fatty acid metabolism</keyword>
<evidence type="ECO:0000256" key="3">
    <source>
        <dbReference type="ARBA" id="ARBA00008750"/>
    </source>
</evidence>
<dbReference type="PANTHER" id="PTHR23309:SF49">
    <property type="entry name" value="PEROXISOMAL BIFUNCTIONAL ENZYME"/>
    <property type="match status" value="1"/>
</dbReference>
<evidence type="ECO:0000313" key="18">
    <source>
        <dbReference type="EMBL" id="MDX8478263.1"/>
    </source>
</evidence>
<dbReference type="EMBL" id="JAVIIW010000006">
    <property type="protein sequence ID" value="MDX8478263.1"/>
    <property type="molecule type" value="Genomic_DNA"/>
</dbReference>
<dbReference type="InterPro" id="IPR006176">
    <property type="entry name" value="3-OHacyl-CoA_DH_NAD-bd"/>
</dbReference>
<evidence type="ECO:0000256" key="15">
    <source>
        <dbReference type="RuleBase" id="RU003707"/>
    </source>
</evidence>
<evidence type="ECO:0000256" key="2">
    <source>
        <dbReference type="ARBA" id="ARBA00005005"/>
    </source>
</evidence>
<keyword evidence="12" id="KW-0456">Lyase</keyword>
<evidence type="ECO:0000256" key="13">
    <source>
        <dbReference type="ARBA" id="ARBA00023268"/>
    </source>
</evidence>
<keyword evidence="8" id="KW-0520">NAD</keyword>
<evidence type="ECO:0000256" key="10">
    <source>
        <dbReference type="ARBA" id="ARBA00023140"/>
    </source>
</evidence>
<dbReference type="RefSeq" id="WP_320286672.1">
    <property type="nucleotide sequence ID" value="NZ_JAVIIW010000006.1"/>
</dbReference>
<dbReference type="InterPro" id="IPR008927">
    <property type="entry name" value="6-PGluconate_DH-like_C_sf"/>
</dbReference>
<comment type="pathway">
    <text evidence="2">Lipid metabolism; fatty acid beta-oxidation.</text>
</comment>
<gene>
    <name evidence="18" type="ORF">RFN28_07185</name>
</gene>
<dbReference type="SUPFAM" id="SSF51735">
    <property type="entry name" value="NAD(P)-binding Rossmann-fold domains"/>
    <property type="match status" value="1"/>
</dbReference>
<keyword evidence="6" id="KW-0442">Lipid degradation</keyword>
<comment type="subcellular location">
    <subcellularLocation>
        <location evidence="1">Peroxisome</location>
    </subcellularLocation>
</comment>
<sequence length="689" mass="72892">MSNFVDVANENGVAVVTIDNPPVNALSSHVRKPLYEALVALRDHPSAKAIVVVCAGRTFVAGADITEFGKPVEQPELRAIIALLETIAKPTIAAIHGTALAGGLELALGCHFRVADQGAKLGLPEVKLGLLPGGGGTVRLPRLVGAAKALGMIVSGTPISAGEAKAAGLVDAVFDGDLLVEAVHFAGEMAANGGPFVPVRDRNDRLVESDLAAFDAQAADLAKKARGLEAPLACAEAVRNAITLPFGQALATERQLFQQLVSGDQSRAQRHLFFAEREAAKVPGEDLQKRKIGRVGIIGAGTMGGGIAMAFANGGFPVTLLETSEEALQRGLATIEKNYAVSVGRGSLSEAAKQQRLSLFKGSTDYADLAECDLIIEAVFEDMAVKKEVFGRLDAVAKPGAILATNTSYLDVNAIAASISRPQDVLGMHFFSPANVMKLLEIVRAEKTAPDALATVADLARRIGKVAVVVGVCHGFVGNRMLAARGAENEFLLLEGATPGQVDKAFTDFGWPMGPFQMGDLAGLDIGWRNRKARGQKAVIADTLCEQGRFGQKSGRGWYRYESGSRESVADPDVEALIRAKAAERGIAPRVIGADEIIERTLYPLVNEGAKILEEGIAARASDIDVVWANGYGFPVGKGGPMFWAGLEGGGRIVERLEYWYRQTGRAIFEPAPVLRRFAETGSWERVGG</sequence>
<organism evidence="18 19">
    <name type="scientific">Mesorhizobium album</name>
    <dbReference type="NCBI Taxonomy" id="3072314"/>
    <lineage>
        <taxon>Bacteria</taxon>
        <taxon>Pseudomonadati</taxon>
        <taxon>Pseudomonadota</taxon>
        <taxon>Alphaproteobacteria</taxon>
        <taxon>Hyphomicrobiales</taxon>
        <taxon>Phyllobacteriaceae</taxon>
        <taxon>Mesorhizobium</taxon>
    </lineage>
</organism>
<evidence type="ECO:0000256" key="12">
    <source>
        <dbReference type="ARBA" id="ARBA00023239"/>
    </source>
</evidence>
<protein>
    <submittedName>
        <fullName evidence="18">3-hydroxyacyl-CoA dehydrogenase NAD-binding domain-containing protein</fullName>
    </submittedName>
</protein>
<keyword evidence="13" id="KW-0511">Multifunctional enzyme</keyword>
<dbReference type="Pfam" id="PF02737">
    <property type="entry name" value="3HCDH_N"/>
    <property type="match status" value="1"/>
</dbReference>
<proteinExistence type="inferred from homology"/>
<reference evidence="18 19" key="1">
    <citation type="submission" date="2023-08" db="EMBL/GenBank/DDBJ databases">
        <title>Implementing the SeqCode for naming new Mesorhizobium species isolated from Vachellia karroo root nodules.</title>
        <authorList>
            <person name="Van Lill M."/>
        </authorList>
    </citation>
    <scope>NUCLEOTIDE SEQUENCE [LARGE SCALE GENOMIC DNA]</scope>
    <source>
        <strain evidence="18 19">VK24D</strain>
    </source>
</reference>
<keyword evidence="7" id="KW-0560">Oxidoreductase</keyword>
<dbReference type="InterPro" id="IPR018376">
    <property type="entry name" value="Enoyl-CoA_hyd/isom_CS"/>
</dbReference>
<keyword evidence="10" id="KW-0576">Peroxisome</keyword>
<feature type="domain" description="3-hydroxyacyl-CoA dehydrogenase C-terminal" evidence="16">
    <location>
        <begin position="597"/>
        <end position="686"/>
    </location>
</feature>
<comment type="catalytic activity">
    <reaction evidence="14">
        <text>a (3S)-3-hydroxyacyl-CoA + NAD(+) = a 3-oxoacyl-CoA + NADH + H(+)</text>
        <dbReference type="Rhea" id="RHEA:22432"/>
        <dbReference type="ChEBI" id="CHEBI:15378"/>
        <dbReference type="ChEBI" id="CHEBI:57318"/>
        <dbReference type="ChEBI" id="CHEBI:57540"/>
        <dbReference type="ChEBI" id="CHEBI:57945"/>
        <dbReference type="ChEBI" id="CHEBI:90726"/>
        <dbReference type="EC" id="1.1.1.35"/>
    </reaction>
</comment>
<evidence type="ECO:0000256" key="7">
    <source>
        <dbReference type="ARBA" id="ARBA00023002"/>
    </source>
</evidence>
<evidence type="ECO:0000256" key="5">
    <source>
        <dbReference type="ARBA" id="ARBA00022832"/>
    </source>
</evidence>
<evidence type="ECO:0000259" key="17">
    <source>
        <dbReference type="Pfam" id="PF02737"/>
    </source>
</evidence>
<feature type="domain" description="3-hydroxyacyl-CoA dehydrogenase C-terminal" evidence="16">
    <location>
        <begin position="475"/>
        <end position="561"/>
    </location>
</feature>
<comment type="caution">
    <text evidence="18">The sequence shown here is derived from an EMBL/GenBank/DDBJ whole genome shotgun (WGS) entry which is preliminary data.</text>
</comment>
<accession>A0ABU4XUH4</accession>
<evidence type="ECO:0000256" key="14">
    <source>
        <dbReference type="ARBA" id="ARBA00049556"/>
    </source>
</evidence>
<feature type="domain" description="3-hydroxyacyl-CoA dehydrogenase NAD binding" evidence="17">
    <location>
        <begin position="295"/>
        <end position="471"/>
    </location>
</feature>
<dbReference type="InterPro" id="IPR001753">
    <property type="entry name" value="Enoyl-CoA_hydra/iso"/>
</dbReference>
<keyword evidence="9" id="KW-0443">Lipid metabolism</keyword>
<evidence type="ECO:0000313" key="19">
    <source>
        <dbReference type="Proteomes" id="UP001287059"/>
    </source>
</evidence>
<dbReference type="PANTHER" id="PTHR23309">
    <property type="entry name" value="3-HYDROXYACYL-COA DEHYROGENASE"/>
    <property type="match status" value="1"/>
</dbReference>
<evidence type="ECO:0000256" key="8">
    <source>
        <dbReference type="ARBA" id="ARBA00023027"/>
    </source>
</evidence>
<name>A0ABU4XUH4_9HYPH</name>
<dbReference type="SUPFAM" id="SSF48179">
    <property type="entry name" value="6-phosphogluconate dehydrogenase C-terminal domain-like"/>
    <property type="match status" value="2"/>
</dbReference>
<dbReference type="InterPro" id="IPR029045">
    <property type="entry name" value="ClpP/crotonase-like_dom_sf"/>
</dbReference>
<dbReference type="InterPro" id="IPR036291">
    <property type="entry name" value="NAD(P)-bd_dom_sf"/>
</dbReference>
<evidence type="ECO:0000256" key="9">
    <source>
        <dbReference type="ARBA" id="ARBA00023098"/>
    </source>
</evidence>
<dbReference type="Gene3D" id="3.40.50.720">
    <property type="entry name" value="NAD(P)-binding Rossmann-like Domain"/>
    <property type="match status" value="1"/>
</dbReference>
<dbReference type="Gene3D" id="3.90.226.10">
    <property type="entry name" value="2-enoyl-CoA Hydratase, Chain A, domain 1"/>
    <property type="match status" value="1"/>
</dbReference>